<reference evidence="1 2" key="1">
    <citation type="submission" date="2015-09" db="EMBL/GenBank/DDBJ databases">
        <title>Aphanizomenon flos-aquae WA102.</title>
        <authorList>
            <person name="Driscoll C."/>
        </authorList>
    </citation>
    <scope>NUCLEOTIDE SEQUENCE [LARGE SCALE GENOMIC DNA]</scope>
    <source>
        <strain evidence="1">WA102</strain>
    </source>
</reference>
<dbReference type="Proteomes" id="UP000092093">
    <property type="component" value="Unassembled WGS sequence"/>
</dbReference>
<accession>A0A1B7X8B3</accession>
<gene>
    <name evidence="1" type="ORF">AN484_01100</name>
</gene>
<dbReference type="Gene3D" id="3.60.20.10">
    <property type="entry name" value="Glutamine Phosphoribosylpyrophosphate, subunit 1, domain 1"/>
    <property type="match status" value="1"/>
</dbReference>
<dbReference type="AlphaFoldDB" id="A0A1B7X8B3"/>
<evidence type="ECO:0000313" key="1">
    <source>
        <dbReference type="EMBL" id="OBQ45594.1"/>
    </source>
</evidence>
<dbReference type="EMBL" id="LJOW01000002">
    <property type="protein sequence ID" value="OBQ45594.1"/>
    <property type="molecule type" value="Genomic_DNA"/>
</dbReference>
<sequence>MTCIAVVKHEDKIYMAGDRGASDDGTILALDAPKVWKIGPYLIGYAGSMDGERIRFNFKPTAPNIKDTDKFMQTRFIKELKEFYNEFWVDTSKDGDLGLIIAVRGEIYEHSSGDMSLSKYMLPYLAMGSGAEYAYGVLYATDKQKNARNRVVQAVNAAIKFNPSCMGPVDIVSL</sequence>
<proteinExistence type="predicted"/>
<comment type="caution">
    <text evidence="1">The sequence shown here is derived from an EMBL/GenBank/DDBJ whole genome shotgun (WGS) entry which is preliminary data.</text>
</comment>
<organism evidence="1 2">
    <name type="scientific">Aphanizomenon flos-aquae WA102</name>
    <dbReference type="NCBI Taxonomy" id="1710896"/>
    <lineage>
        <taxon>Bacteria</taxon>
        <taxon>Bacillati</taxon>
        <taxon>Cyanobacteriota</taxon>
        <taxon>Cyanophyceae</taxon>
        <taxon>Nostocales</taxon>
        <taxon>Aphanizomenonaceae</taxon>
        <taxon>Aphanizomenon</taxon>
    </lineage>
</organism>
<dbReference type="SUPFAM" id="SSF56235">
    <property type="entry name" value="N-terminal nucleophile aminohydrolases (Ntn hydrolases)"/>
    <property type="match status" value="1"/>
</dbReference>
<evidence type="ECO:0000313" key="2">
    <source>
        <dbReference type="Proteomes" id="UP000092093"/>
    </source>
</evidence>
<protein>
    <submittedName>
        <fullName evidence="1">Uncharacterized protein</fullName>
    </submittedName>
</protein>
<name>A0A1B7X8B3_APHFL</name>
<dbReference type="InterPro" id="IPR029055">
    <property type="entry name" value="Ntn_hydrolases_N"/>
</dbReference>